<evidence type="ECO:0000313" key="7">
    <source>
        <dbReference type="EMBL" id="ETJ36370.1"/>
    </source>
</evidence>
<evidence type="ECO:0000259" key="6">
    <source>
        <dbReference type="Pfam" id="PF08264"/>
    </source>
</evidence>
<sequence>ISMDILSQVSETYRKIRNTLRFLIANTSDFNPAQDAVAYDELRSVDKYMTIRFNQLVKTIRDAYADFEFLTIYKALVNFINVDLSAFYLDFAKDVVYIEGAKSLERRQMQT</sequence>
<dbReference type="InterPro" id="IPR009080">
    <property type="entry name" value="tRNAsynth_Ia_anticodon-bd"/>
</dbReference>
<keyword evidence="4" id="KW-0648">Protein biosynthesis</keyword>
<dbReference type="SUPFAM" id="SSF47323">
    <property type="entry name" value="Anticodon-binding domain of a subclass of class I aminoacyl-tRNA synthetases"/>
    <property type="match status" value="1"/>
</dbReference>
<gene>
    <name evidence="7" type="ORF">Q604_UNBC09365G0001</name>
</gene>
<protein>
    <submittedName>
        <fullName evidence="7">Isoleucine-tRNA ligase</fullName>
    </submittedName>
</protein>
<keyword evidence="3" id="KW-0067">ATP-binding</keyword>
<dbReference type="PANTHER" id="PTHR42765:SF1">
    <property type="entry name" value="ISOLEUCINE--TRNA LIGASE, MITOCHONDRIAL"/>
    <property type="match status" value="1"/>
</dbReference>
<dbReference type="AlphaFoldDB" id="W1Y3Y7"/>
<evidence type="ECO:0000256" key="5">
    <source>
        <dbReference type="ARBA" id="ARBA00023146"/>
    </source>
</evidence>
<keyword evidence="1 7" id="KW-0436">Ligase</keyword>
<dbReference type="GO" id="GO:0006428">
    <property type="term" value="P:isoleucyl-tRNA aminoacylation"/>
    <property type="evidence" value="ECO:0007669"/>
    <property type="project" value="TreeGrafter"/>
</dbReference>
<dbReference type="GO" id="GO:0005524">
    <property type="term" value="F:ATP binding"/>
    <property type="evidence" value="ECO:0007669"/>
    <property type="project" value="UniProtKB-KW"/>
</dbReference>
<accession>W1Y3Y7</accession>
<proteinExistence type="predicted"/>
<name>W1Y3Y7_9ZZZZ</name>
<dbReference type="CDD" id="cd07960">
    <property type="entry name" value="Anticodon_Ia_Ile_BEm"/>
    <property type="match status" value="1"/>
</dbReference>
<dbReference type="GO" id="GO:0004822">
    <property type="term" value="F:isoleucine-tRNA ligase activity"/>
    <property type="evidence" value="ECO:0007669"/>
    <property type="project" value="TreeGrafter"/>
</dbReference>
<evidence type="ECO:0000256" key="3">
    <source>
        <dbReference type="ARBA" id="ARBA00022840"/>
    </source>
</evidence>
<feature type="non-terminal residue" evidence="7">
    <location>
        <position position="1"/>
    </location>
</feature>
<evidence type="ECO:0000256" key="1">
    <source>
        <dbReference type="ARBA" id="ARBA00022598"/>
    </source>
</evidence>
<feature type="non-terminal residue" evidence="7">
    <location>
        <position position="111"/>
    </location>
</feature>
<dbReference type="InterPro" id="IPR013155">
    <property type="entry name" value="M/V/L/I-tRNA-synth_anticd-bd"/>
</dbReference>
<evidence type="ECO:0000256" key="4">
    <source>
        <dbReference type="ARBA" id="ARBA00022917"/>
    </source>
</evidence>
<comment type="caution">
    <text evidence="7">The sequence shown here is derived from an EMBL/GenBank/DDBJ whole genome shotgun (WGS) entry which is preliminary data.</text>
</comment>
<dbReference type="GO" id="GO:0005829">
    <property type="term" value="C:cytosol"/>
    <property type="evidence" value="ECO:0007669"/>
    <property type="project" value="TreeGrafter"/>
</dbReference>
<dbReference type="Gene3D" id="1.10.730.20">
    <property type="match status" value="1"/>
</dbReference>
<dbReference type="EMBL" id="AZMM01009365">
    <property type="protein sequence ID" value="ETJ36370.1"/>
    <property type="molecule type" value="Genomic_DNA"/>
</dbReference>
<dbReference type="PANTHER" id="PTHR42765">
    <property type="entry name" value="SOLEUCYL-TRNA SYNTHETASE"/>
    <property type="match status" value="1"/>
</dbReference>
<dbReference type="GO" id="GO:0000049">
    <property type="term" value="F:tRNA binding"/>
    <property type="evidence" value="ECO:0007669"/>
    <property type="project" value="InterPro"/>
</dbReference>
<dbReference type="InterPro" id="IPR050081">
    <property type="entry name" value="Ile-tRNA_ligase"/>
</dbReference>
<feature type="domain" description="Methionyl/Valyl/Leucyl/Isoleucyl-tRNA synthetase anticodon-binding" evidence="6">
    <location>
        <begin position="46"/>
        <end position="103"/>
    </location>
</feature>
<keyword evidence="2" id="KW-0547">Nucleotide-binding</keyword>
<keyword evidence="5" id="KW-0030">Aminoacyl-tRNA synthetase</keyword>
<organism evidence="7">
    <name type="scientific">human gut metagenome</name>
    <dbReference type="NCBI Taxonomy" id="408170"/>
    <lineage>
        <taxon>unclassified sequences</taxon>
        <taxon>metagenomes</taxon>
        <taxon>organismal metagenomes</taxon>
    </lineage>
</organism>
<dbReference type="Pfam" id="PF08264">
    <property type="entry name" value="Anticodon_1"/>
    <property type="match status" value="1"/>
</dbReference>
<evidence type="ECO:0000256" key="2">
    <source>
        <dbReference type="ARBA" id="ARBA00022741"/>
    </source>
</evidence>
<reference evidence="7" key="1">
    <citation type="submission" date="2013-12" db="EMBL/GenBank/DDBJ databases">
        <title>A Varibaculum cambriense genome reconstructed from a premature infant gut community with otherwise low bacterial novelty that shifts toward anaerobic metabolism during the third week of life.</title>
        <authorList>
            <person name="Brown C.T."/>
            <person name="Sharon I."/>
            <person name="Thomas B.C."/>
            <person name="Castelle C.J."/>
            <person name="Morowitz M.J."/>
            <person name="Banfield J.F."/>
        </authorList>
    </citation>
    <scope>NUCLEOTIDE SEQUENCE</scope>
</reference>
<dbReference type="InterPro" id="IPR033708">
    <property type="entry name" value="Anticodon_Ile_BEm"/>
</dbReference>